<accession>A0A4D6KNC9</accession>
<dbReference type="Proteomes" id="UP000501690">
    <property type="component" value="Linkage Group LG1"/>
</dbReference>
<evidence type="ECO:0000313" key="2">
    <source>
        <dbReference type="EMBL" id="QCD79168.1"/>
    </source>
</evidence>
<proteinExistence type="predicted"/>
<organism evidence="2 3">
    <name type="scientific">Vigna unguiculata</name>
    <name type="common">Cowpea</name>
    <dbReference type="NCBI Taxonomy" id="3917"/>
    <lineage>
        <taxon>Eukaryota</taxon>
        <taxon>Viridiplantae</taxon>
        <taxon>Streptophyta</taxon>
        <taxon>Embryophyta</taxon>
        <taxon>Tracheophyta</taxon>
        <taxon>Spermatophyta</taxon>
        <taxon>Magnoliopsida</taxon>
        <taxon>eudicotyledons</taxon>
        <taxon>Gunneridae</taxon>
        <taxon>Pentapetalae</taxon>
        <taxon>rosids</taxon>
        <taxon>fabids</taxon>
        <taxon>Fabales</taxon>
        <taxon>Fabaceae</taxon>
        <taxon>Papilionoideae</taxon>
        <taxon>50 kb inversion clade</taxon>
        <taxon>NPAAA clade</taxon>
        <taxon>indigoferoid/millettioid clade</taxon>
        <taxon>Phaseoleae</taxon>
        <taxon>Vigna</taxon>
    </lineage>
</organism>
<keyword evidence="1" id="KW-0175">Coiled coil</keyword>
<dbReference type="EMBL" id="CP039345">
    <property type="protein sequence ID" value="QCD79168.1"/>
    <property type="molecule type" value="Genomic_DNA"/>
</dbReference>
<gene>
    <name evidence="2" type="ORF">DEO72_LG1g2807</name>
</gene>
<name>A0A4D6KNC9_VIGUN</name>
<feature type="coiled-coil region" evidence="1">
    <location>
        <begin position="123"/>
        <end position="175"/>
    </location>
</feature>
<evidence type="ECO:0000313" key="3">
    <source>
        <dbReference type="Proteomes" id="UP000501690"/>
    </source>
</evidence>
<sequence>MVFANKPAKNKQAGTESFKHFKDGFFKVVVKEPGRSYFYNDDGNTKFPFSWTDNPWRYKDMKREKLSRADREVVETLIKFNDKMSTKGLVRVMMEFSSKALILGPKVGSFYQRELKEGSWSRVEELKEKLKDSEKKLNVKIADLETNFDELKKKHDDLESALEDLKDQIIQEYINGFQKGLRQVAFFHSDIDVPEEEAEKLAEETVADETVVDTGAVAAVGGNLENI</sequence>
<dbReference type="AlphaFoldDB" id="A0A4D6KNC9"/>
<reference evidence="2 3" key="1">
    <citation type="submission" date="2019-04" db="EMBL/GenBank/DDBJ databases">
        <title>An improved genome assembly and genetic linkage map for asparagus bean, Vigna unguiculata ssp. sesquipedialis.</title>
        <authorList>
            <person name="Xia Q."/>
            <person name="Zhang R."/>
            <person name="Dong Y."/>
        </authorList>
    </citation>
    <scope>NUCLEOTIDE SEQUENCE [LARGE SCALE GENOMIC DNA]</scope>
    <source>
        <tissue evidence="2">Leaf</tissue>
    </source>
</reference>
<evidence type="ECO:0000256" key="1">
    <source>
        <dbReference type="SAM" id="Coils"/>
    </source>
</evidence>
<keyword evidence="3" id="KW-1185">Reference proteome</keyword>
<protein>
    <submittedName>
        <fullName evidence="2">Uncharacterized protein</fullName>
    </submittedName>
</protein>